<dbReference type="PANTHER" id="PTHR30518:SF2">
    <property type="entry name" value="ENDOLYTIC MUREIN TRANSGLYCOSYLASE"/>
    <property type="match status" value="1"/>
</dbReference>
<protein>
    <recommendedName>
        <fullName evidence="7">Endolytic murein transglycosylase</fullName>
        <ecNumber evidence="7">4.2.2.29</ecNumber>
    </recommendedName>
    <alternativeName>
        <fullName evidence="7">Peptidoglycan lytic transglycosylase</fullName>
    </alternativeName>
    <alternativeName>
        <fullName evidence="7">Peptidoglycan polymerization terminase</fullName>
    </alternativeName>
</protein>
<evidence type="ECO:0000256" key="4">
    <source>
        <dbReference type="ARBA" id="ARBA00023136"/>
    </source>
</evidence>
<evidence type="ECO:0000256" key="1">
    <source>
        <dbReference type="ARBA" id="ARBA00022475"/>
    </source>
</evidence>
<dbReference type="CDD" id="cd08010">
    <property type="entry name" value="MltG_like"/>
    <property type="match status" value="1"/>
</dbReference>
<evidence type="ECO:0000256" key="2">
    <source>
        <dbReference type="ARBA" id="ARBA00022692"/>
    </source>
</evidence>
<keyword evidence="10" id="KW-1185">Reference proteome</keyword>
<dbReference type="PANTHER" id="PTHR30518">
    <property type="entry name" value="ENDOLYTIC MUREIN TRANSGLYCOSYLASE"/>
    <property type="match status" value="1"/>
</dbReference>
<dbReference type="AlphaFoldDB" id="A0A5C1E7Z5"/>
<evidence type="ECO:0000256" key="8">
    <source>
        <dbReference type="SAM" id="MobiDB-lite"/>
    </source>
</evidence>
<keyword evidence="6 7" id="KW-0961">Cell wall biogenesis/degradation</keyword>
<evidence type="ECO:0000256" key="6">
    <source>
        <dbReference type="ARBA" id="ARBA00023316"/>
    </source>
</evidence>
<dbReference type="Pfam" id="PF02618">
    <property type="entry name" value="YceG"/>
    <property type="match status" value="1"/>
</dbReference>
<keyword evidence="5 7" id="KW-0456">Lyase</keyword>
<accession>A0A5C1E7Z5</accession>
<comment type="similarity">
    <text evidence="7">Belongs to the transglycosylase MltG family.</text>
</comment>
<comment type="function">
    <text evidence="7">Functions as a peptidoglycan terminase that cleaves nascent peptidoglycan strands endolytically to terminate their elongation.</text>
</comment>
<comment type="catalytic activity">
    <reaction evidence="7">
        <text>a peptidoglycan chain = a peptidoglycan chain with N-acetyl-1,6-anhydromuramyl-[peptide] at the reducing end + a peptidoglycan chain with N-acetylglucosamine at the non-reducing end.</text>
        <dbReference type="EC" id="4.2.2.29"/>
    </reaction>
</comment>
<keyword evidence="2 7" id="KW-0812">Transmembrane</keyword>
<dbReference type="Gene3D" id="3.30.1490.480">
    <property type="entry name" value="Endolytic murein transglycosylase"/>
    <property type="match status" value="1"/>
</dbReference>
<evidence type="ECO:0000256" key="5">
    <source>
        <dbReference type="ARBA" id="ARBA00023239"/>
    </source>
</evidence>
<dbReference type="EMBL" id="CP022579">
    <property type="protein sequence ID" value="QEL65076.1"/>
    <property type="molecule type" value="Genomic_DNA"/>
</dbReference>
<evidence type="ECO:0000313" key="10">
    <source>
        <dbReference type="Proteomes" id="UP000323671"/>
    </source>
</evidence>
<dbReference type="InterPro" id="IPR003770">
    <property type="entry name" value="MLTG-like"/>
</dbReference>
<dbReference type="GO" id="GO:0008932">
    <property type="term" value="F:lytic endotransglycosylase activity"/>
    <property type="evidence" value="ECO:0007669"/>
    <property type="project" value="UniProtKB-UniRule"/>
</dbReference>
<feature type="region of interest" description="Disordered" evidence="8">
    <location>
        <begin position="1"/>
        <end position="34"/>
    </location>
</feature>
<evidence type="ECO:0000256" key="3">
    <source>
        <dbReference type="ARBA" id="ARBA00022989"/>
    </source>
</evidence>
<keyword evidence="1 7" id="KW-1003">Cell membrane</keyword>
<dbReference type="GO" id="GO:0009252">
    <property type="term" value="P:peptidoglycan biosynthetic process"/>
    <property type="evidence" value="ECO:0007669"/>
    <property type="project" value="UniProtKB-UniRule"/>
</dbReference>
<gene>
    <name evidence="7" type="primary">mltG</name>
    <name evidence="9" type="ORF">OTERR_16000</name>
</gene>
<evidence type="ECO:0000256" key="7">
    <source>
        <dbReference type="HAMAP-Rule" id="MF_02065"/>
    </source>
</evidence>
<dbReference type="GO" id="GO:0071555">
    <property type="term" value="P:cell wall organization"/>
    <property type="evidence" value="ECO:0007669"/>
    <property type="project" value="UniProtKB-KW"/>
</dbReference>
<dbReference type="EC" id="4.2.2.29" evidence="7"/>
<keyword evidence="4 7" id="KW-0472">Membrane</keyword>
<dbReference type="GO" id="GO:0005886">
    <property type="term" value="C:plasma membrane"/>
    <property type="evidence" value="ECO:0007669"/>
    <property type="project" value="UniProtKB-UniRule"/>
</dbReference>
<dbReference type="HAMAP" id="MF_02065">
    <property type="entry name" value="MltG"/>
    <property type="match status" value="1"/>
</dbReference>
<reference evidence="9 10" key="1">
    <citation type="submission" date="2017-07" db="EMBL/GenBank/DDBJ databases">
        <title>Complete genome sequence of Oryzomicrobium terrae TPP412.</title>
        <authorList>
            <person name="Chiu L.-W."/>
            <person name="Lo K.-J."/>
            <person name="Tsai Y.-M."/>
            <person name="Lin S.-S."/>
            <person name="Kuo C.-H."/>
            <person name="Liu C.-T."/>
        </authorList>
    </citation>
    <scope>NUCLEOTIDE SEQUENCE [LARGE SCALE GENOMIC DNA]</scope>
    <source>
        <strain evidence="9 10">TPP412</strain>
    </source>
</reference>
<keyword evidence="7" id="KW-0997">Cell inner membrane</keyword>
<proteinExistence type="inferred from homology"/>
<dbReference type="NCBIfam" id="TIGR00247">
    <property type="entry name" value="endolytic transglycosylase MltG"/>
    <property type="match status" value="1"/>
</dbReference>
<organism evidence="9 10">
    <name type="scientific">Oryzomicrobium terrae</name>
    <dbReference type="NCBI Taxonomy" id="1735038"/>
    <lineage>
        <taxon>Bacteria</taxon>
        <taxon>Pseudomonadati</taxon>
        <taxon>Pseudomonadota</taxon>
        <taxon>Betaproteobacteria</taxon>
        <taxon>Rhodocyclales</taxon>
        <taxon>Rhodocyclaceae</taxon>
        <taxon>Oryzomicrobium</taxon>
    </lineage>
</organism>
<dbReference type="Gene3D" id="3.30.160.60">
    <property type="entry name" value="Classic Zinc Finger"/>
    <property type="match status" value="1"/>
</dbReference>
<name>A0A5C1E7Z5_9RHOO</name>
<feature type="site" description="Important for catalytic activity" evidence="7">
    <location>
        <position position="251"/>
    </location>
</feature>
<dbReference type="Proteomes" id="UP000323671">
    <property type="component" value="Chromosome"/>
</dbReference>
<dbReference type="KEGG" id="otr:OTERR_16000"/>
<evidence type="ECO:0000313" key="9">
    <source>
        <dbReference type="EMBL" id="QEL65076.1"/>
    </source>
</evidence>
<keyword evidence="3 7" id="KW-1133">Transmembrane helix</keyword>
<sequence>MPPRTPASTAPSRKTPAPRAPRSPRRRPSRTSGRSAAFSPLRLLFKLIVLVAAVAGLAAAAVAWMPIPLASSPLDFHIERGSSLKSVARQVNEAGVKVPPLALEMLGRVTRSASMIKAGSYEVHEGVTLWALLAKLTRGDTSQGELAVIEGWTFRQLRDKLDAHPDLRHDTAGLSDADLLRRLEIPESHPEGLFLPDTYLFDKRSSDIELLRRAYKAMQTRLAQEWPLRDAGLPYRSPYEALIMASIVEKETGRAEDRPMVAAVFVNRLRRGMLLQTDPSVIYGMGSAFEGNIRRRDLLTDTPYNTYTRPGLTPTPIALPGTAALRAALHPAASEALYFVARGDGSSQFSATLDEHNQAVNRYILKRAPQ</sequence>